<feature type="non-terminal residue" evidence="4">
    <location>
        <position position="1"/>
    </location>
</feature>
<keyword evidence="5" id="KW-1185">Reference proteome</keyword>
<dbReference type="PANTHER" id="PTHR14119:SF17">
    <property type="entry name" value="ISOCHORISMATASE DOMAIN-CONTAINING PROTEIN 1"/>
    <property type="match status" value="1"/>
</dbReference>
<dbReference type="InterPro" id="IPR050993">
    <property type="entry name" value="Isochorismatase_domain"/>
</dbReference>
<reference evidence="4" key="1">
    <citation type="submission" date="2023-10" db="EMBL/GenBank/DDBJ databases">
        <title>Genome assembly of Pristionchus species.</title>
        <authorList>
            <person name="Yoshida K."/>
            <person name="Sommer R.J."/>
        </authorList>
    </citation>
    <scope>NUCLEOTIDE SEQUENCE</scope>
    <source>
        <strain evidence="4">RS5133</strain>
    </source>
</reference>
<dbReference type="SUPFAM" id="SSF52499">
    <property type="entry name" value="Isochorismatase-like hydrolases"/>
    <property type="match status" value="1"/>
</dbReference>
<dbReference type="AlphaFoldDB" id="A0AAV5VX88"/>
<evidence type="ECO:0000256" key="1">
    <source>
        <dbReference type="ARBA" id="ARBA00006336"/>
    </source>
</evidence>
<feature type="domain" description="Isochorismatase-like" evidence="3">
    <location>
        <begin position="58"/>
        <end position="204"/>
    </location>
</feature>
<comment type="caution">
    <text evidence="4">The sequence shown here is derived from an EMBL/GenBank/DDBJ whole genome shotgun (WGS) entry which is preliminary data.</text>
</comment>
<proteinExistence type="inferred from homology"/>
<dbReference type="Pfam" id="PF00857">
    <property type="entry name" value="Isochorismatase"/>
    <property type="match status" value="1"/>
</dbReference>
<evidence type="ECO:0000259" key="3">
    <source>
        <dbReference type="Pfam" id="PF00857"/>
    </source>
</evidence>
<dbReference type="InterPro" id="IPR000868">
    <property type="entry name" value="Isochorismatase-like_dom"/>
</dbReference>
<evidence type="ECO:0000313" key="4">
    <source>
        <dbReference type="EMBL" id="GMT22680.1"/>
    </source>
</evidence>
<gene>
    <name evidence="4" type="ORF">PFISCL1PPCAC_13977</name>
</gene>
<evidence type="ECO:0000256" key="2">
    <source>
        <dbReference type="ARBA" id="ARBA00040688"/>
    </source>
</evidence>
<dbReference type="Gene3D" id="3.40.50.850">
    <property type="entry name" value="Isochorismatase-like"/>
    <property type="match status" value="1"/>
</dbReference>
<accession>A0AAV5VX88</accession>
<dbReference type="InterPro" id="IPR036380">
    <property type="entry name" value="Isochorismatase-like_sf"/>
</dbReference>
<organism evidence="4 5">
    <name type="scientific">Pristionchus fissidentatus</name>
    <dbReference type="NCBI Taxonomy" id="1538716"/>
    <lineage>
        <taxon>Eukaryota</taxon>
        <taxon>Metazoa</taxon>
        <taxon>Ecdysozoa</taxon>
        <taxon>Nematoda</taxon>
        <taxon>Chromadorea</taxon>
        <taxon>Rhabditida</taxon>
        <taxon>Rhabditina</taxon>
        <taxon>Diplogasteromorpha</taxon>
        <taxon>Diplogasteroidea</taxon>
        <taxon>Neodiplogasteridae</taxon>
        <taxon>Pristionchus</taxon>
    </lineage>
</organism>
<protein>
    <recommendedName>
        <fullName evidence="2">Isochorismatase domain-containing protein 1</fullName>
    </recommendedName>
</protein>
<dbReference type="FunFam" id="3.40.50.850:FF:000001">
    <property type="entry name" value="Isochorismatase domain-containing protein 1"/>
    <property type="match status" value="1"/>
</dbReference>
<dbReference type="Proteomes" id="UP001432322">
    <property type="component" value="Unassembled WGS sequence"/>
</dbReference>
<comment type="similarity">
    <text evidence="1">Belongs to the isochorismatase family.</text>
</comment>
<name>A0AAV5VX88_9BILA</name>
<sequence>SMRRAVVQLAAVVPKLQLQQTKMLHKSVAAAAASPSPFLQSGGGLAARHYTPVHEKESVLFVCDLQEKFRKAIPQFGEVCEITRRLVKTAQVLKVPIICTEQYPEGLGNTVADIELPADTPVINKSTFSMCTPPVMSYMKPEHKSVILVGIEAHVCCFHTTLALLDRGYAVHVVVDAVTSRSVHDRKYAFAQMERAGAILTTSENVIFGLVKGRDHEKFKDILNIIKTRGPETGLSKL</sequence>
<dbReference type="EMBL" id="BTSY01000004">
    <property type="protein sequence ID" value="GMT22680.1"/>
    <property type="molecule type" value="Genomic_DNA"/>
</dbReference>
<evidence type="ECO:0000313" key="5">
    <source>
        <dbReference type="Proteomes" id="UP001432322"/>
    </source>
</evidence>
<dbReference type="PANTHER" id="PTHR14119">
    <property type="entry name" value="HYDROLASE"/>
    <property type="match status" value="1"/>
</dbReference>